<name>A0A4Q0I8G6_9FIRM</name>
<accession>A0A4Q0I8G6</accession>
<dbReference type="SUPFAM" id="SSF47336">
    <property type="entry name" value="ACP-like"/>
    <property type="match status" value="1"/>
</dbReference>
<dbReference type="InterPro" id="IPR036736">
    <property type="entry name" value="ACP-like_sf"/>
</dbReference>
<dbReference type="OrthoDB" id="3036065at2"/>
<dbReference type="Gene3D" id="1.10.1200.10">
    <property type="entry name" value="ACP-like"/>
    <property type="match status" value="1"/>
</dbReference>
<evidence type="ECO:0000313" key="2">
    <source>
        <dbReference type="EMBL" id="RXE60688.1"/>
    </source>
</evidence>
<gene>
    <name evidence="2" type="ORF">EFD62_01860</name>
</gene>
<keyword evidence="3" id="KW-1185">Reference proteome</keyword>
<dbReference type="Pfam" id="PF00550">
    <property type="entry name" value="PP-binding"/>
    <property type="match status" value="1"/>
</dbReference>
<proteinExistence type="predicted"/>
<organism evidence="2 3">
    <name type="scientific">Acetivibrio mesophilus</name>
    <dbReference type="NCBI Taxonomy" id="2487273"/>
    <lineage>
        <taxon>Bacteria</taxon>
        <taxon>Bacillati</taxon>
        <taxon>Bacillota</taxon>
        <taxon>Clostridia</taxon>
        <taxon>Eubacteriales</taxon>
        <taxon>Oscillospiraceae</taxon>
        <taxon>Acetivibrio</taxon>
    </lineage>
</organism>
<evidence type="ECO:0000313" key="3">
    <source>
        <dbReference type="Proteomes" id="UP000289166"/>
    </source>
</evidence>
<dbReference type="EMBL" id="RLII01000001">
    <property type="protein sequence ID" value="RXE60688.1"/>
    <property type="molecule type" value="Genomic_DNA"/>
</dbReference>
<reference evidence="3" key="1">
    <citation type="submission" date="2018-11" db="EMBL/GenBank/DDBJ databases">
        <title>Genome sequencing of a novel mesophilic and cellulolytic organism within the genus Hungateiclostridium.</title>
        <authorList>
            <person name="Rettenmaier R."/>
            <person name="Liebl W."/>
            <person name="Zverlov V."/>
        </authorList>
    </citation>
    <scope>NUCLEOTIDE SEQUENCE [LARGE SCALE GENOMIC DNA]</scope>
    <source>
        <strain evidence="3">N2K1</strain>
    </source>
</reference>
<dbReference type="PROSITE" id="PS50075">
    <property type="entry name" value="CARRIER"/>
    <property type="match status" value="1"/>
</dbReference>
<dbReference type="AlphaFoldDB" id="A0A4Q0I8G6"/>
<protein>
    <submittedName>
        <fullName evidence="2">Acyl carrier protein</fullName>
    </submittedName>
</protein>
<comment type="caution">
    <text evidence="2">The sequence shown here is derived from an EMBL/GenBank/DDBJ whole genome shotgun (WGS) entry which is preliminary data.</text>
</comment>
<dbReference type="RefSeq" id="WP_083225142.1">
    <property type="nucleotide sequence ID" value="NZ_RLII01000001.1"/>
</dbReference>
<evidence type="ECO:0000259" key="1">
    <source>
        <dbReference type="PROSITE" id="PS50075"/>
    </source>
</evidence>
<sequence length="88" mass="9713">MPILSSEQVSEKVVKVLRNHLDSSSECTEISTESTLDELGLDSFKAIHVLLDLEEEFQIQIPDSMLSPEIFASVGALKHAVESILESQ</sequence>
<feature type="domain" description="Carrier" evidence="1">
    <location>
        <begin position="7"/>
        <end position="85"/>
    </location>
</feature>
<dbReference type="InterPro" id="IPR009081">
    <property type="entry name" value="PP-bd_ACP"/>
</dbReference>
<dbReference type="Proteomes" id="UP000289166">
    <property type="component" value="Unassembled WGS sequence"/>
</dbReference>